<sequence>MSTSNLFTPLQFGQCLLQHKLVLSPMTRFRADDEGVPLPYVKTYYCQRASLPGTLLLTEATAVSRRATGFPNVPGIWSQEQIAGWKEVVDGVHAKGSYIWLQLWATGRVAEVDVLKANGFDLVSSSAVPVSPGDPTPRALSDDEINSYIGDFVQGAKNAVLEAGFDGVEIHGANGFLIDQFLQSSCNQRTDQWGGCIENRSRFGLEITQRVIDAVGKDHVGMKLSTWSTFQGMGTMDDLIPQFEHFIMRLSEMDIAYLHLANSRWVEEEDPTIRTHPDIHNETFVRMWGKEKPVLLAGGYNPESAKLLVDETYSDHKNIGVVFGRHYISNPDLPFRLKMGLPLQKYNRETFYIPFSDEGYLDYPYSEEYITQNKEQAVPA</sequence>
<dbReference type="Pfam" id="PF00724">
    <property type="entry name" value="Oxidored_FMN"/>
    <property type="match status" value="1"/>
</dbReference>
<dbReference type="InterPro" id="IPR045247">
    <property type="entry name" value="Oye-like"/>
</dbReference>
<protein>
    <submittedName>
        <fullName evidence="3">Chanoclavine-I aldehyde oxidoreductase</fullName>
    </submittedName>
</protein>
<organism evidence="3">
    <name type="scientific">Epichloe bromicola</name>
    <dbReference type="NCBI Taxonomy" id="79588"/>
    <lineage>
        <taxon>Eukaryota</taxon>
        <taxon>Fungi</taxon>
        <taxon>Dikarya</taxon>
        <taxon>Ascomycota</taxon>
        <taxon>Pezizomycotina</taxon>
        <taxon>Sordariomycetes</taxon>
        <taxon>Hypocreomycetidae</taxon>
        <taxon>Hypocreales</taxon>
        <taxon>Clavicipitaceae</taxon>
        <taxon>Epichloe</taxon>
    </lineage>
</organism>
<dbReference type="FunFam" id="3.20.20.70:FF:000138">
    <property type="entry name" value="NADPH dehydrogenase 1"/>
    <property type="match status" value="1"/>
</dbReference>
<dbReference type="SUPFAM" id="SSF51395">
    <property type="entry name" value="FMN-linked oxidoreductases"/>
    <property type="match status" value="1"/>
</dbReference>
<dbReference type="PANTHER" id="PTHR22893">
    <property type="entry name" value="NADH OXIDOREDUCTASE-RELATED"/>
    <property type="match status" value="1"/>
</dbReference>
<gene>
    <name evidence="3" type="primary">easA</name>
</gene>
<dbReference type="InterPro" id="IPR013785">
    <property type="entry name" value="Aldolase_TIM"/>
</dbReference>
<evidence type="ECO:0000313" key="3">
    <source>
        <dbReference type="EMBL" id="ATJ44710.1"/>
    </source>
</evidence>
<reference evidence="3" key="1">
    <citation type="journal article" date="2018" name="Mycologia">
        <title>Toxin-producing Epichloe bromicola strains symbiotic with the forage grass Elymus dahuricus in China.</title>
        <authorList>
            <person name="Shi C."/>
            <person name="An S."/>
            <person name="Yao Z."/>
            <person name="Young C.A."/>
            <person name="Panaccione D.G."/>
            <person name="Lee S.T."/>
            <person name="Schardl C.L."/>
            <person name="Li C."/>
        </authorList>
    </citation>
    <scope>NUCLEOTIDE SEQUENCE</scope>
    <source>
        <strain evidence="3">E7626</strain>
    </source>
</reference>
<keyword evidence="1" id="KW-0285">Flavoprotein</keyword>
<evidence type="ECO:0000259" key="2">
    <source>
        <dbReference type="Pfam" id="PF00724"/>
    </source>
</evidence>
<dbReference type="EMBL" id="MF838703">
    <property type="protein sequence ID" value="ATJ44710.1"/>
    <property type="molecule type" value="Genomic_DNA"/>
</dbReference>
<accession>A0A3G1K0I9</accession>
<name>A0A3G1K0I9_9HYPO</name>
<dbReference type="GO" id="GO:0003959">
    <property type="term" value="F:NADPH dehydrogenase activity"/>
    <property type="evidence" value="ECO:0007669"/>
    <property type="project" value="TreeGrafter"/>
</dbReference>
<dbReference type="GO" id="GO:0010181">
    <property type="term" value="F:FMN binding"/>
    <property type="evidence" value="ECO:0007669"/>
    <property type="project" value="InterPro"/>
</dbReference>
<evidence type="ECO:0000256" key="1">
    <source>
        <dbReference type="ARBA" id="ARBA00022630"/>
    </source>
</evidence>
<proteinExistence type="predicted"/>
<feature type="domain" description="NADH:flavin oxidoreductase/NADH oxidase N-terminal" evidence="2">
    <location>
        <begin position="5"/>
        <end position="343"/>
    </location>
</feature>
<dbReference type="CDD" id="cd02933">
    <property type="entry name" value="OYE_like_FMN"/>
    <property type="match status" value="1"/>
</dbReference>
<dbReference type="InterPro" id="IPR001155">
    <property type="entry name" value="OxRdtase_FMN_N"/>
</dbReference>
<dbReference type="PANTHER" id="PTHR22893:SF91">
    <property type="entry name" value="NADPH DEHYDROGENASE 2-RELATED"/>
    <property type="match status" value="1"/>
</dbReference>
<dbReference type="Gene3D" id="3.20.20.70">
    <property type="entry name" value="Aldolase class I"/>
    <property type="match status" value="1"/>
</dbReference>
<dbReference type="AlphaFoldDB" id="A0A3G1K0I9"/>